<evidence type="ECO:0000313" key="2">
    <source>
        <dbReference type="Proteomes" id="UP000267900"/>
    </source>
</evidence>
<dbReference type="RefSeq" id="WP_126916645.1">
    <property type="nucleotide sequence ID" value="NZ_CP034587.1"/>
</dbReference>
<dbReference type="Proteomes" id="UP000267900">
    <property type="component" value="Chromosome"/>
</dbReference>
<dbReference type="Gene3D" id="1.20.910.10">
    <property type="entry name" value="Heme oxygenase-like"/>
    <property type="match status" value="1"/>
</dbReference>
<reference evidence="1 2" key="1">
    <citation type="submission" date="2018-12" db="EMBL/GenBank/DDBJ databases">
        <title>The whole draft genome of Streptomyce luteoverticillatus CGMCC 15060.</title>
        <authorList>
            <person name="Feng Z."/>
            <person name="Chen G."/>
            <person name="Zhang J."/>
            <person name="Zhu H."/>
            <person name="Yu X."/>
            <person name="Zhang W."/>
            <person name="Zhang X."/>
        </authorList>
    </citation>
    <scope>NUCLEOTIDE SEQUENCE [LARGE SCALE GENOMIC DNA]</scope>
    <source>
        <strain evidence="1 2">CGMCC 15060</strain>
    </source>
</reference>
<sequence length="221" mass="23710">MARTARQVLDEATRELAPEAGANRLVPLIAAGDAPVTAVAAFALEQHHVIASDARSFLHLAERAALLRQPAVAAFFDHLAQDESRALACLGPLAAACRLDEEAVREHEPRAGCQAYPAYAAWLALGAEPVDVVVALCANFAAWGDYCATVGRALREHYGFDDEACGFFDLFAAPDPEGAERALAAVGTGLVDGRLTERLARRYGRLLQDYELMFWATLAAC</sequence>
<evidence type="ECO:0000313" key="1">
    <source>
        <dbReference type="EMBL" id="AZQ74142.1"/>
    </source>
</evidence>
<name>A0A3S9PP51_STRLT</name>
<dbReference type="AlphaFoldDB" id="A0A3S9PP51"/>
<proteinExistence type="predicted"/>
<dbReference type="OrthoDB" id="3467339at2"/>
<accession>A0A3S9PP51</accession>
<dbReference type="InterPro" id="IPR016084">
    <property type="entry name" value="Haem_Oase-like_multi-hlx"/>
</dbReference>
<organism evidence="1 2">
    <name type="scientific">Streptomyces luteoverticillatus</name>
    <name type="common">Streptoverticillium luteoverticillatus</name>
    <dbReference type="NCBI Taxonomy" id="66425"/>
    <lineage>
        <taxon>Bacteria</taxon>
        <taxon>Bacillati</taxon>
        <taxon>Actinomycetota</taxon>
        <taxon>Actinomycetes</taxon>
        <taxon>Kitasatosporales</taxon>
        <taxon>Streptomycetaceae</taxon>
        <taxon>Streptomyces</taxon>
    </lineage>
</organism>
<dbReference type="EMBL" id="CP034587">
    <property type="protein sequence ID" value="AZQ74142.1"/>
    <property type="molecule type" value="Genomic_DNA"/>
</dbReference>
<gene>
    <name evidence="1" type="ORF">EKH77_25570</name>
</gene>
<keyword evidence="2" id="KW-1185">Reference proteome</keyword>
<dbReference type="SUPFAM" id="SSF48613">
    <property type="entry name" value="Heme oxygenase-like"/>
    <property type="match status" value="1"/>
</dbReference>
<protein>
    <submittedName>
        <fullName evidence="1">Transcriptional regulator</fullName>
    </submittedName>
</protein>